<dbReference type="Gene3D" id="3.30.70.2390">
    <property type="match status" value="1"/>
</dbReference>
<feature type="domain" description="LytR/CpsA/Psr regulator C-terminal" evidence="3">
    <location>
        <begin position="189"/>
        <end position="280"/>
    </location>
</feature>
<evidence type="ECO:0000256" key="2">
    <source>
        <dbReference type="SAM" id="Phobius"/>
    </source>
</evidence>
<comment type="caution">
    <text evidence="4">The sequence shown here is derived from an EMBL/GenBank/DDBJ whole genome shotgun (WGS) entry which is preliminary data.</text>
</comment>
<evidence type="ECO:0000313" key="5">
    <source>
        <dbReference type="Proteomes" id="UP000176939"/>
    </source>
</evidence>
<feature type="transmembrane region" description="Helical" evidence="2">
    <location>
        <begin position="131"/>
        <end position="152"/>
    </location>
</feature>
<organism evidence="4 5">
    <name type="scientific">Candidatus Woesebacteria bacterium RBG_13_36_22</name>
    <dbReference type="NCBI Taxonomy" id="1802478"/>
    <lineage>
        <taxon>Bacteria</taxon>
        <taxon>Candidatus Woeseibacteriota</taxon>
    </lineage>
</organism>
<feature type="compositionally biased region" description="Acidic residues" evidence="1">
    <location>
        <begin position="18"/>
        <end position="33"/>
    </location>
</feature>
<sequence>MVIKEKDKYKKPVIKVEEIEDDTVTESSKEEEETKIATPVVSSFSQLDSAPASPPENKDASVTETAEDSESTKEEKVDTEEETVKVNDEASGDNSLKKEQISSDEVKEWLKDVRPDTTKDVEKGRGPGGKLIFLIIFALLVLGAIVGGILYFQKGVSEPTQQETTPTETPKETLTPTPVKEEEIDLKTISISILNGSGIAGKAGKVKDLLVEGGFSEENIKTGNADSYDYKTVSVSLKDGLSEKVINTIQTSLSDDYKVEVSEDNLQENSTYDVVIIVGK</sequence>
<protein>
    <recommendedName>
        <fullName evidence="3">LytR/CpsA/Psr regulator C-terminal domain-containing protein</fullName>
    </recommendedName>
</protein>
<dbReference type="Pfam" id="PF13399">
    <property type="entry name" value="LytR_C"/>
    <property type="match status" value="1"/>
</dbReference>
<evidence type="ECO:0000256" key="1">
    <source>
        <dbReference type="SAM" id="MobiDB-lite"/>
    </source>
</evidence>
<evidence type="ECO:0000259" key="3">
    <source>
        <dbReference type="Pfam" id="PF13399"/>
    </source>
</evidence>
<name>A0A1F7X1Z4_9BACT</name>
<keyword evidence="2" id="KW-1133">Transmembrane helix</keyword>
<feature type="region of interest" description="Disordered" evidence="1">
    <location>
        <begin position="1"/>
        <end position="101"/>
    </location>
</feature>
<dbReference type="InterPro" id="IPR027381">
    <property type="entry name" value="LytR/CpsA/Psr_C"/>
</dbReference>
<dbReference type="AlphaFoldDB" id="A0A1F7X1Z4"/>
<accession>A0A1F7X1Z4</accession>
<feature type="compositionally biased region" description="Basic and acidic residues" evidence="1">
    <location>
        <begin position="70"/>
        <end position="88"/>
    </location>
</feature>
<dbReference type="Proteomes" id="UP000176939">
    <property type="component" value="Unassembled WGS sequence"/>
</dbReference>
<evidence type="ECO:0000313" key="4">
    <source>
        <dbReference type="EMBL" id="OGM09100.1"/>
    </source>
</evidence>
<proteinExistence type="predicted"/>
<reference evidence="4 5" key="1">
    <citation type="journal article" date="2016" name="Nat. Commun.">
        <title>Thousands of microbial genomes shed light on interconnected biogeochemical processes in an aquifer system.</title>
        <authorList>
            <person name="Anantharaman K."/>
            <person name="Brown C.T."/>
            <person name="Hug L.A."/>
            <person name="Sharon I."/>
            <person name="Castelle C.J."/>
            <person name="Probst A.J."/>
            <person name="Thomas B.C."/>
            <person name="Singh A."/>
            <person name="Wilkins M.J."/>
            <person name="Karaoz U."/>
            <person name="Brodie E.L."/>
            <person name="Williams K.H."/>
            <person name="Hubbard S.S."/>
            <person name="Banfield J.F."/>
        </authorList>
    </citation>
    <scope>NUCLEOTIDE SEQUENCE [LARGE SCALE GENOMIC DNA]</scope>
</reference>
<feature type="region of interest" description="Disordered" evidence="1">
    <location>
        <begin position="158"/>
        <end position="177"/>
    </location>
</feature>
<feature type="compositionally biased region" description="Basic and acidic residues" evidence="1">
    <location>
        <begin position="1"/>
        <end position="17"/>
    </location>
</feature>
<keyword evidence="2" id="KW-0472">Membrane</keyword>
<gene>
    <name evidence="4" type="ORF">A2Z67_01745</name>
</gene>
<keyword evidence="2" id="KW-0812">Transmembrane</keyword>
<dbReference type="EMBL" id="MGFQ01000026">
    <property type="protein sequence ID" value="OGM09100.1"/>
    <property type="molecule type" value="Genomic_DNA"/>
</dbReference>